<reference evidence="12" key="1">
    <citation type="submission" date="2016-05" db="EMBL/GenBank/DDBJ databases">
        <title>Comparative genomics of biotechnologically important yeasts.</title>
        <authorList>
            <consortium name="DOE Joint Genome Institute"/>
            <person name="Riley R."/>
            <person name="Haridas S."/>
            <person name="Wolfe K.H."/>
            <person name="Lopes M.R."/>
            <person name="Hittinger C.T."/>
            <person name="Goker M."/>
            <person name="Salamov A."/>
            <person name="Wisecaver J."/>
            <person name="Long T.M."/>
            <person name="Aerts A.L."/>
            <person name="Barry K."/>
            <person name="Choi C."/>
            <person name="Clum A."/>
            <person name="Coughlan A.Y."/>
            <person name="Deshpande S."/>
            <person name="Douglass A.P."/>
            <person name="Hanson S.J."/>
            <person name="Klenk H.-P."/>
            <person name="Labutti K."/>
            <person name="Lapidus A."/>
            <person name="Lindquist E."/>
            <person name="Lipzen A."/>
            <person name="Meier-Kolthoff J.P."/>
            <person name="Ohm R.A."/>
            <person name="Otillar R.P."/>
            <person name="Pangilinan J."/>
            <person name="Peng Y."/>
            <person name="Rokas A."/>
            <person name="Rosa C.A."/>
            <person name="Scheuner C."/>
            <person name="Sibirny A.A."/>
            <person name="Slot J.C."/>
            <person name="Stielow J.B."/>
            <person name="Sun H."/>
            <person name="Kurtzman C.P."/>
            <person name="Blackwell M."/>
            <person name="Grigoriev I.V."/>
            <person name="Jeffries T.W."/>
        </authorList>
    </citation>
    <scope>NUCLEOTIDE SEQUENCE [LARGE SCALE GENOMIC DNA]</scope>
    <source>
        <strain evidence="12">DSM 1968</strain>
    </source>
</reference>
<evidence type="ECO:0000259" key="9">
    <source>
        <dbReference type="Pfam" id="PF05916"/>
    </source>
</evidence>
<dbReference type="STRING" id="1344418.A0A1D2V898"/>
<comment type="subcellular location">
    <subcellularLocation>
        <location evidence="1 7">Nucleus</location>
    </subcellularLocation>
</comment>
<keyword evidence="5" id="KW-0159">Chromosome partition</keyword>
<dbReference type="InterPro" id="IPR021151">
    <property type="entry name" value="GINS_A"/>
</dbReference>
<dbReference type="SUPFAM" id="SSF160059">
    <property type="entry name" value="PriA/YqbF domain"/>
    <property type="match status" value="1"/>
</dbReference>
<dbReference type="GO" id="GO:0000811">
    <property type="term" value="C:GINS complex"/>
    <property type="evidence" value="ECO:0007669"/>
    <property type="project" value="EnsemblFungi"/>
</dbReference>
<comment type="subunit">
    <text evidence="7">Component of the GINS complex.</text>
</comment>
<dbReference type="AlphaFoldDB" id="A0A1D2V898"/>
<sequence>MSFPQRLRDTFLASEINFLAENELVDVLPKTSMDSLPLIGTNLPKLRINQKVSIPIWLAIILKKQNKINLIPPNWLSINYLKQKYEEELKNKDKFSEMPWFWLEFSKMFLIHFKDDLIDPSYSIRSIIQDLREIRLIKIRSGFKELNESNLTFNNLSLMEINEIRPFAIKVMDQLRKLNHSIESSYQSQNNDHDNDNDNENDNENGYQNDYGYEYDDDYNIDIDMNK</sequence>
<dbReference type="PANTHER" id="PTHR12772:SF0">
    <property type="entry name" value="DNA REPLICATION COMPLEX GINS PROTEIN PSF2"/>
    <property type="match status" value="1"/>
</dbReference>
<evidence type="ECO:0000256" key="8">
    <source>
        <dbReference type="SAM" id="MobiDB-lite"/>
    </source>
</evidence>
<name>A0A1D2V898_9ASCO</name>
<evidence type="ECO:0000259" key="10">
    <source>
        <dbReference type="Pfam" id="PF25005"/>
    </source>
</evidence>
<keyword evidence="4 7" id="KW-0235">DNA replication</keyword>
<dbReference type="GeneID" id="30965789"/>
<dbReference type="Gene3D" id="3.40.5.50">
    <property type="match status" value="1"/>
</dbReference>
<dbReference type="GO" id="GO:0007059">
    <property type="term" value="P:chromosome segregation"/>
    <property type="evidence" value="ECO:0007669"/>
    <property type="project" value="UniProtKB-KW"/>
</dbReference>
<organism evidence="11 12">
    <name type="scientific">Ascoidea rubescens DSM 1968</name>
    <dbReference type="NCBI Taxonomy" id="1344418"/>
    <lineage>
        <taxon>Eukaryota</taxon>
        <taxon>Fungi</taxon>
        <taxon>Dikarya</taxon>
        <taxon>Ascomycota</taxon>
        <taxon>Saccharomycotina</taxon>
        <taxon>Saccharomycetes</taxon>
        <taxon>Ascoideaceae</taxon>
        <taxon>Ascoidea</taxon>
    </lineage>
</organism>
<feature type="domain" description="GINS subunit" evidence="9">
    <location>
        <begin position="75"/>
        <end position="178"/>
    </location>
</feature>
<keyword evidence="6 7" id="KW-0539">Nucleus</keyword>
<dbReference type="GO" id="GO:0000785">
    <property type="term" value="C:chromatin"/>
    <property type="evidence" value="ECO:0007669"/>
    <property type="project" value="EnsemblFungi"/>
</dbReference>
<dbReference type="GO" id="GO:0033260">
    <property type="term" value="P:nuclear DNA replication"/>
    <property type="evidence" value="ECO:0007669"/>
    <property type="project" value="EnsemblFungi"/>
</dbReference>
<dbReference type="Pfam" id="PF25005">
    <property type="entry name" value="PSF2_N"/>
    <property type="match status" value="1"/>
</dbReference>
<dbReference type="FunFam" id="1.20.58.1020:FF:000001">
    <property type="entry name" value="DNA replication complex GINS protein PSF2"/>
    <property type="match status" value="1"/>
</dbReference>
<dbReference type="InParanoid" id="A0A1D2V898"/>
<dbReference type="OrthoDB" id="1938138at2759"/>
<comment type="similarity">
    <text evidence="2 7">Belongs to the GINS2/PSF2 family.</text>
</comment>
<dbReference type="FunFam" id="3.40.5.50:FF:000001">
    <property type="entry name" value="DNA replication complex GINS protein PSF2"/>
    <property type="match status" value="1"/>
</dbReference>
<evidence type="ECO:0000256" key="2">
    <source>
        <dbReference type="ARBA" id="ARBA00010565"/>
    </source>
</evidence>
<dbReference type="PIRSF" id="PIRSF028998">
    <property type="entry name" value="GINS_Psf2_subgr"/>
    <property type="match status" value="1"/>
</dbReference>
<feature type="domain" description="DNA replication complex GINS protein PSF2 N-terminal" evidence="10">
    <location>
        <begin position="13"/>
        <end position="70"/>
    </location>
</feature>
<proteinExistence type="inferred from homology"/>
<gene>
    <name evidence="11" type="ORF">ASCRUDRAFT_73086</name>
</gene>
<evidence type="ECO:0000256" key="5">
    <source>
        <dbReference type="ARBA" id="ARBA00022829"/>
    </source>
</evidence>
<evidence type="ECO:0000256" key="7">
    <source>
        <dbReference type="PIRNR" id="PIRNR028998"/>
    </source>
</evidence>
<dbReference type="InterPro" id="IPR036224">
    <property type="entry name" value="GINS_bundle-like_dom_sf"/>
</dbReference>
<dbReference type="EMBL" id="KV454502">
    <property type="protein sequence ID" value="ODV57859.1"/>
    <property type="molecule type" value="Genomic_DNA"/>
</dbReference>
<dbReference type="FunCoup" id="A0A1D2V898">
    <property type="interactions" value="695"/>
</dbReference>
<evidence type="ECO:0000256" key="6">
    <source>
        <dbReference type="ARBA" id="ARBA00023242"/>
    </source>
</evidence>
<dbReference type="InterPro" id="IPR056784">
    <property type="entry name" value="PSF2_N"/>
</dbReference>
<dbReference type="CDD" id="cd11712">
    <property type="entry name" value="GINS_A_psf2"/>
    <property type="match status" value="1"/>
</dbReference>
<dbReference type="GO" id="GO:0000727">
    <property type="term" value="P:double-strand break repair via break-induced replication"/>
    <property type="evidence" value="ECO:0007669"/>
    <property type="project" value="EnsemblFungi"/>
</dbReference>
<dbReference type="RefSeq" id="XP_020044166.1">
    <property type="nucleotide sequence ID" value="XM_020192153.1"/>
</dbReference>
<dbReference type="InterPro" id="IPR007257">
    <property type="entry name" value="GINS_Psf2"/>
</dbReference>
<keyword evidence="12" id="KW-1185">Reference proteome</keyword>
<evidence type="ECO:0000256" key="3">
    <source>
        <dbReference type="ARBA" id="ARBA00015139"/>
    </source>
</evidence>
<evidence type="ECO:0000313" key="11">
    <source>
        <dbReference type="EMBL" id="ODV57859.1"/>
    </source>
</evidence>
<dbReference type="GO" id="GO:0071162">
    <property type="term" value="C:CMG complex"/>
    <property type="evidence" value="ECO:0007669"/>
    <property type="project" value="EnsemblFungi"/>
</dbReference>
<dbReference type="PANTHER" id="PTHR12772">
    <property type="entry name" value="DNA REPLICATION COMPLEX GINS PROTEIN PSF2"/>
    <property type="match status" value="1"/>
</dbReference>
<evidence type="ECO:0000256" key="4">
    <source>
        <dbReference type="ARBA" id="ARBA00022705"/>
    </source>
</evidence>
<feature type="region of interest" description="Disordered" evidence="8">
    <location>
        <begin position="184"/>
        <end position="215"/>
    </location>
</feature>
<accession>A0A1D2V898</accession>
<dbReference type="Pfam" id="PF05916">
    <property type="entry name" value="Sld5"/>
    <property type="match status" value="1"/>
</dbReference>
<evidence type="ECO:0000313" key="12">
    <source>
        <dbReference type="Proteomes" id="UP000095038"/>
    </source>
</evidence>
<dbReference type="Proteomes" id="UP000095038">
    <property type="component" value="Unassembled WGS sequence"/>
</dbReference>
<dbReference type="GO" id="GO:0043596">
    <property type="term" value="C:nuclear replication fork"/>
    <property type="evidence" value="ECO:0007669"/>
    <property type="project" value="EnsemblFungi"/>
</dbReference>
<dbReference type="CDD" id="cd21694">
    <property type="entry name" value="GINS_B_Psf2"/>
    <property type="match status" value="1"/>
</dbReference>
<dbReference type="Gene3D" id="1.20.58.1020">
    <property type="match status" value="1"/>
</dbReference>
<protein>
    <recommendedName>
        <fullName evidence="3 7">DNA replication complex GINS protein PSF2</fullName>
    </recommendedName>
</protein>
<dbReference type="SUPFAM" id="SSF158573">
    <property type="entry name" value="GINS helical bundle-like"/>
    <property type="match status" value="1"/>
</dbReference>
<evidence type="ECO:0000256" key="1">
    <source>
        <dbReference type="ARBA" id="ARBA00004123"/>
    </source>
</evidence>